<protein>
    <submittedName>
        <fullName evidence="1">Uncharacterized protein</fullName>
    </submittedName>
</protein>
<sequence length="71" mass="8328">MIAILAQTEMNSRDTDLVFSYMLGRTEHSIRMRRVQIAQRMIRNGHSLPYVAKLLHFEESETHLITINQIT</sequence>
<evidence type="ECO:0000313" key="1">
    <source>
        <dbReference type="EMBL" id="QHS92288.1"/>
    </source>
</evidence>
<reference evidence="1" key="1">
    <citation type="journal article" date="2020" name="Nature">
        <title>Giant virus diversity and host interactions through global metagenomics.</title>
        <authorList>
            <person name="Schulz F."/>
            <person name="Roux S."/>
            <person name="Paez-Espino D."/>
            <person name="Jungbluth S."/>
            <person name="Walsh D.A."/>
            <person name="Denef V.J."/>
            <person name="McMahon K.D."/>
            <person name="Konstantinidis K.T."/>
            <person name="Eloe-Fadrosh E.A."/>
            <person name="Kyrpides N.C."/>
            <person name="Woyke T."/>
        </authorList>
    </citation>
    <scope>NUCLEOTIDE SEQUENCE</scope>
    <source>
        <strain evidence="1">GVMAG-M-3300014204-73</strain>
    </source>
</reference>
<organism evidence="1">
    <name type="scientific">viral metagenome</name>
    <dbReference type="NCBI Taxonomy" id="1070528"/>
    <lineage>
        <taxon>unclassified sequences</taxon>
        <taxon>metagenomes</taxon>
        <taxon>organismal metagenomes</taxon>
    </lineage>
</organism>
<dbReference type="EMBL" id="MN739177">
    <property type="protein sequence ID" value="QHS92288.1"/>
    <property type="molecule type" value="Genomic_DNA"/>
</dbReference>
<proteinExistence type="predicted"/>
<dbReference type="AlphaFoldDB" id="A0A6C0BLJ4"/>
<accession>A0A6C0BLJ4</accession>
<name>A0A6C0BLJ4_9ZZZZ</name>